<evidence type="ECO:0000313" key="1">
    <source>
        <dbReference type="EMBL" id="CCF60503.1"/>
    </source>
</evidence>
<dbReference type="Pfam" id="PF05870">
    <property type="entry name" value="PA_decarbox"/>
    <property type="match status" value="1"/>
</dbReference>
<dbReference type="eggNOG" id="ENOG502RYY3">
    <property type="taxonomic scope" value="Eukaryota"/>
</dbReference>
<dbReference type="HOGENOM" id="CLU_129251_0_0_1"/>
<accession>H2B1K3</accession>
<organism evidence="1 2">
    <name type="scientific">Kazachstania africana (strain ATCC 22294 / BCRC 22015 / CBS 2517 / CECT 1963 / NBRC 1671 / NRRL Y-8276)</name>
    <name type="common">Yeast</name>
    <name type="synonym">Kluyveromyces africanus</name>
    <dbReference type="NCBI Taxonomy" id="1071382"/>
    <lineage>
        <taxon>Eukaryota</taxon>
        <taxon>Fungi</taxon>
        <taxon>Dikarya</taxon>
        <taxon>Ascomycota</taxon>
        <taxon>Saccharomycotina</taxon>
        <taxon>Saccharomycetes</taxon>
        <taxon>Saccharomycetales</taxon>
        <taxon>Saccharomycetaceae</taxon>
        <taxon>Kazachstania</taxon>
    </lineage>
</organism>
<dbReference type="GeneID" id="13886692"/>
<keyword evidence="2" id="KW-1185">Reference proteome</keyword>
<reference evidence="1 2" key="1">
    <citation type="journal article" date="2011" name="Proc. Natl. Acad. Sci. U.S.A.">
        <title>Evolutionary erosion of yeast sex chromosomes by mating-type switching accidents.</title>
        <authorList>
            <person name="Gordon J.L."/>
            <person name="Armisen D."/>
            <person name="Proux-Wera E."/>
            <person name="Oheigeartaigh S.S."/>
            <person name="Byrne K.P."/>
            <person name="Wolfe K.H."/>
        </authorList>
    </citation>
    <scope>NUCLEOTIDE SEQUENCE [LARGE SCALE GENOMIC DNA]</scope>
    <source>
        <strain evidence="2">ATCC 22294 / BCRC 22015 / CBS 2517 / CECT 1963 / NBRC 1671 / NRRL Y-8276</strain>
    </source>
</reference>
<protein>
    <recommendedName>
        <fullName evidence="3">Phenolic acid decarboxylase</fullName>
    </recommendedName>
</protein>
<dbReference type="Gene3D" id="2.40.128.20">
    <property type="match status" value="1"/>
</dbReference>
<dbReference type="OrthoDB" id="4415004at2759"/>
<dbReference type="KEGG" id="kaf:KAFR_0K01490"/>
<evidence type="ECO:0008006" key="3">
    <source>
        <dbReference type="Google" id="ProtNLM"/>
    </source>
</evidence>
<dbReference type="RefSeq" id="XP_003959638.1">
    <property type="nucleotide sequence ID" value="XM_003959589.1"/>
</dbReference>
<name>H2B1K3_KAZAF</name>
<sequence>MVSFDLHDLSAIVGKRLVYTYENGFICEIYIRNESEMDYRVHKGLVGGLWEIGQNIYMVRVGADVYKLSWLEPKGTDVSIIVNLEQKFVHGTIWYPRWVVNNPEKVICLQRDFIPQMEALRDAGPAYPTKLIDEFATLTFMSDCGKNNDEVINCPPGELPSNFPNNLSEKNLL</sequence>
<dbReference type="InParanoid" id="H2B1K3"/>
<gene>
    <name evidence="1" type="primary">KAFR0K01490</name>
    <name evidence="1" type="ORF">KAFR_0K01490</name>
</gene>
<dbReference type="PANTHER" id="PTHR40087">
    <property type="entry name" value="PHENOLIC ACID DECARBOXYLASE PADC"/>
    <property type="match status" value="1"/>
</dbReference>
<dbReference type="Proteomes" id="UP000005220">
    <property type="component" value="Chromosome 11"/>
</dbReference>
<dbReference type="SUPFAM" id="SSF50814">
    <property type="entry name" value="Lipocalins"/>
    <property type="match status" value="1"/>
</dbReference>
<dbReference type="InterPro" id="IPR012674">
    <property type="entry name" value="Calycin"/>
</dbReference>
<proteinExistence type="predicted"/>
<dbReference type="GO" id="GO:0016831">
    <property type="term" value="F:carboxy-lyase activity"/>
    <property type="evidence" value="ECO:0007669"/>
    <property type="project" value="InterPro"/>
</dbReference>
<dbReference type="AlphaFoldDB" id="H2B1K3"/>
<dbReference type="CDD" id="cd14241">
    <property type="entry name" value="PAD"/>
    <property type="match status" value="1"/>
</dbReference>
<dbReference type="EMBL" id="HE650831">
    <property type="protein sequence ID" value="CCF60503.1"/>
    <property type="molecule type" value="Genomic_DNA"/>
</dbReference>
<evidence type="ECO:0000313" key="2">
    <source>
        <dbReference type="Proteomes" id="UP000005220"/>
    </source>
</evidence>
<dbReference type="InterPro" id="IPR008729">
    <property type="entry name" value="PA_de_COase"/>
</dbReference>
<dbReference type="PANTHER" id="PTHR40087:SF1">
    <property type="entry name" value="PHENOLIC ACID DECARBOXYLASE PADC"/>
    <property type="match status" value="1"/>
</dbReference>